<dbReference type="PANTHER" id="PTHR11161:SF0">
    <property type="entry name" value="O-ACYLTRANSFERASE LIKE PROTEIN"/>
    <property type="match status" value="1"/>
</dbReference>
<feature type="transmembrane region" description="Helical" evidence="1">
    <location>
        <begin position="575"/>
        <end position="593"/>
    </location>
</feature>
<dbReference type="OrthoDB" id="118951at2759"/>
<dbReference type="PANTHER" id="PTHR11161">
    <property type="entry name" value="O-ACYLTRANSFERASE"/>
    <property type="match status" value="1"/>
</dbReference>
<keyword evidence="1" id="KW-0472">Membrane</keyword>
<feature type="transmembrane region" description="Helical" evidence="1">
    <location>
        <begin position="287"/>
        <end position="309"/>
    </location>
</feature>
<organism evidence="4 5">
    <name type="scientific">Brassicogethes aeneus</name>
    <name type="common">Rape pollen beetle</name>
    <name type="synonym">Meligethes aeneus</name>
    <dbReference type="NCBI Taxonomy" id="1431903"/>
    <lineage>
        <taxon>Eukaryota</taxon>
        <taxon>Metazoa</taxon>
        <taxon>Ecdysozoa</taxon>
        <taxon>Arthropoda</taxon>
        <taxon>Hexapoda</taxon>
        <taxon>Insecta</taxon>
        <taxon>Pterygota</taxon>
        <taxon>Neoptera</taxon>
        <taxon>Endopterygota</taxon>
        <taxon>Coleoptera</taxon>
        <taxon>Polyphaga</taxon>
        <taxon>Cucujiformia</taxon>
        <taxon>Nitidulidae</taxon>
        <taxon>Meligethinae</taxon>
        <taxon>Brassicogethes</taxon>
    </lineage>
</organism>
<keyword evidence="2" id="KW-0732">Signal</keyword>
<accession>A0A9P0FG21</accession>
<evidence type="ECO:0000313" key="4">
    <source>
        <dbReference type="EMBL" id="CAH0554818.1"/>
    </source>
</evidence>
<gene>
    <name evidence="4" type="ORF">MELIAE_LOCUS6324</name>
</gene>
<feature type="transmembrane region" description="Helical" evidence="1">
    <location>
        <begin position="186"/>
        <end position="209"/>
    </location>
</feature>
<feature type="transmembrane region" description="Helical" evidence="1">
    <location>
        <begin position="249"/>
        <end position="267"/>
    </location>
</feature>
<dbReference type="PROSITE" id="PS51257">
    <property type="entry name" value="PROKAR_LIPOPROTEIN"/>
    <property type="match status" value="1"/>
</dbReference>
<dbReference type="InterPro" id="IPR002656">
    <property type="entry name" value="Acyl_transf_3_dom"/>
</dbReference>
<proteinExistence type="predicted"/>
<dbReference type="InterPro" id="IPR006621">
    <property type="entry name" value="Nose-resist-to-fluoxetine_N"/>
</dbReference>
<dbReference type="Proteomes" id="UP001154078">
    <property type="component" value="Chromosome 4"/>
</dbReference>
<name>A0A9P0FG21_BRAAE</name>
<dbReference type="Pfam" id="PF20146">
    <property type="entry name" value="NRF"/>
    <property type="match status" value="1"/>
</dbReference>
<feature type="domain" description="Nose resistant-to-fluoxetine protein N-terminal" evidence="3">
    <location>
        <begin position="44"/>
        <end position="182"/>
    </location>
</feature>
<feature type="transmembrane region" description="Helical" evidence="1">
    <location>
        <begin position="500"/>
        <end position="524"/>
    </location>
</feature>
<feature type="transmembrane region" description="Helical" evidence="1">
    <location>
        <begin position="329"/>
        <end position="350"/>
    </location>
</feature>
<keyword evidence="1" id="KW-0812">Transmembrane</keyword>
<feature type="signal peptide" evidence="2">
    <location>
        <begin position="1"/>
        <end position="19"/>
    </location>
</feature>
<feature type="transmembrane region" description="Helical" evidence="1">
    <location>
        <begin position="544"/>
        <end position="568"/>
    </location>
</feature>
<evidence type="ECO:0000256" key="2">
    <source>
        <dbReference type="SAM" id="SignalP"/>
    </source>
</evidence>
<dbReference type="EMBL" id="OV121135">
    <property type="protein sequence ID" value="CAH0554818.1"/>
    <property type="molecule type" value="Genomic_DNA"/>
</dbReference>
<sequence>MRATKVVLLILISVACTGAVDVKYLSKVQTLVKQYLSEFSVNSTNKCIRYVASLPISSKLILFDSSAKVPNGILNLNLNDLGSYDECLNIRETIHNETLNGKYCLGTFKFQLGELYKQFSSFQSVLEENNRTEDANIALSFYLGYCLLDVCSPEDFHTILPWATFEDKYCYSKAKEHDFDTWDITAIFIFAFFAAIVLLSTIYDLYLYYTETKPSYIILIAFSLWTNGRKIFTPTSSSDQLTCINGIKAISISWIVYGHVNLYLLYFSVDNLKDMVLYSKDKKNMHIMAASLTVDTFLAVGGLLLVYTIIKASDKGLKLNVPMMILHRYLRLTPALAAMLLFQSTLFRYVSSGPNAGAVDDLIKPCRTYWWSVLLYVQNWFNVNDICIGQSWYLSVDMQIFILTPLVLIPLIKWRKLGIMLLIGLTIAGIAIPFGVTYALDLKSSMAADEQLDSFDYMDYYYEQSYARFGPYVIGMIFGYIIYMLKYKNLSDGKLSSSKLMILALWCISLCGLFACTYGNAGVFTGSTTDIISRSFHNGLNRNAWAFAVCLIISLCALGYGGPVNAFLSLPIFQVLAKISYAIYLTHISVIQMRLMNEKIVEHFSSRDIINDFWADFMNTIIISFFFTAVFESPIITIEKIIFGENYILRALYFYLIFFTGSKTQSKNKKTKFCK</sequence>
<dbReference type="AlphaFoldDB" id="A0A9P0FG21"/>
<protein>
    <recommendedName>
        <fullName evidence="3">Nose resistant-to-fluoxetine protein N-terminal domain-containing protein</fullName>
    </recommendedName>
</protein>
<feature type="chain" id="PRO_5040455073" description="Nose resistant-to-fluoxetine protein N-terminal domain-containing protein" evidence="2">
    <location>
        <begin position="20"/>
        <end position="675"/>
    </location>
</feature>
<keyword evidence="5" id="KW-1185">Reference proteome</keyword>
<feature type="transmembrane region" description="Helical" evidence="1">
    <location>
        <begin position="469"/>
        <end position="488"/>
    </location>
</feature>
<dbReference type="SMART" id="SM00703">
    <property type="entry name" value="NRF"/>
    <property type="match status" value="1"/>
</dbReference>
<evidence type="ECO:0000259" key="3">
    <source>
        <dbReference type="SMART" id="SM00703"/>
    </source>
</evidence>
<feature type="transmembrane region" description="Helical" evidence="1">
    <location>
        <begin position="613"/>
        <end position="631"/>
    </location>
</feature>
<dbReference type="InterPro" id="IPR052728">
    <property type="entry name" value="O2_lipid_transport_reg"/>
</dbReference>
<dbReference type="Pfam" id="PF01757">
    <property type="entry name" value="Acyl_transf_3"/>
    <property type="match status" value="1"/>
</dbReference>
<feature type="transmembrane region" description="Helical" evidence="1">
    <location>
        <begin position="419"/>
        <end position="440"/>
    </location>
</feature>
<reference evidence="4" key="1">
    <citation type="submission" date="2021-12" db="EMBL/GenBank/DDBJ databases">
        <authorList>
            <person name="King R."/>
        </authorList>
    </citation>
    <scope>NUCLEOTIDE SEQUENCE</scope>
</reference>
<dbReference type="GO" id="GO:0016747">
    <property type="term" value="F:acyltransferase activity, transferring groups other than amino-acyl groups"/>
    <property type="evidence" value="ECO:0007669"/>
    <property type="project" value="InterPro"/>
</dbReference>
<keyword evidence="1" id="KW-1133">Transmembrane helix</keyword>
<evidence type="ECO:0000313" key="5">
    <source>
        <dbReference type="Proteomes" id="UP001154078"/>
    </source>
</evidence>
<evidence type="ECO:0000256" key="1">
    <source>
        <dbReference type="SAM" id="Phobius"/>
    </source>
</evidence>